<dbReference type="EMBL" id="LT670849">
    <property type="protein sequence ID" value="SHN82246.1"/>
    <property type="molecule type" value="Genomic_DNA"/>
</dbReference>
<dbReference type="InterPro" id="IPR052896">
    <property type="entry name" value="GGT-like_enzyme"/>
</dbReference>
<evidence type="ECO:0000313" key="2">
    <source>
        <dbReference type="Proteomes" id="UP000184096"/>
    </source>
</evidence>
<dbReference type="Gene3D" id="3.60.20.40">
    <property type="match status" value="1"/>
</dbReference>
<accession>A0A1M7UH22</accession>
<keyword evidence="2" id="KW-1185">Reference proteome</keyword>
<keyword evidence="1" id="KW-0378">Hydrolase</keyword>
<sequence>MSACFGKTKAPACDAVRGDRADGWRAQSRAEVMAPHAMVTTSQPLAAQAGLQIMLRGGNAIDAAVATSAVLNLVEPMNVGVAGDLFAIIYVAKEKKLYVLNASGMAPSGATVEHFSSLGYHADPNNWGPGSGMPVFGILPVTVPGTAWGWEEVLKRFGKLSFKEVLQPAIDYAENGFPISQRIANDWHLPNALPLRACCNSLDPDSVATWYIDGKQPVAGQIFRNPDLAKTFRLLQQHGRDGFYKGEVAEAIVAKSNALGGSMTLDDLANYKGEWVEAAASDYHGYTLNELPPPSQAWGANLMLNILESCVPKWTNGKTLASLGPRSPKYWHLLVEAKKLAYADLFRYNADPNFVKVPIDMLVSKTHAESLCGKVDPERASATGPISTADSSGDTIVLSAADDEGNMVSWVNSNFAGWGSGVTVPGYGFILHNRGALFSLDPKSRNVIEPRKRPFNTLAAGFVMKDTKPLMTITLMGGDMQAQGHAQALVDIFDLGANMQAAADMARFHHVQVPNRLELESNLYALVGKDLAGMGHNVTSIDGAAVGGFQSILVMPDTPAIFGSSAQPGHGFYRAGSDPRKDGQAVGW</sequence>
<proteinExistence type="predicted"/>
<dbReference type="InterPro" id="IPR029055">
    <property type="entry name" value="Ntn_hydrolases_N"/>
</dbReference>
<dbReference type="InterPro" id="IPR043137">
    <property type="entry name" value="GGT_ssub_C"/>
</dbReference>
<protein>
    <submittedName>
        <fullName evidence="1">Gamma-glutamyltranspeptidase / glutathione hydrolase</fullName>
    </submittedName>
</protein>
<dbReference type="Gene3D" id="1.10.246.130">
    <property type="match status" value="1"/>
</dbReference>
<organism evidence="1 2">
    <name type="scientific">Bradyrhizobium erythrophlei</name>
    <dbReference type="NCBI Taxonomy" id="1437360"/>
    <lineage>
        <taxon>Bacteria</taxon>
        <taxon>Pseudomonadati</taxon>
        <taxon>Pseudomonadota</taxon>
        <taxon>Alphaproteobacteria</taxon>
        <taxon>Hyphomicrobiales</taxon>
        <taxon>Nitrobacteraceae</taxon>
        <taxon>Bradyrhizobium</taxon>
    </lineage>
</organism>
<gene>
    <name evidence="1" type="ORF">SAMN05444170_5054</name>
</gene>
<reference evidence="2" key="1">
    <citation type="submission" date="2016-11" db="EMBL/GenBank/DDBJ databases">
        <authorList>
            <person name="Varghese N."/>
            <person name="Submissions S."/>
        </authorList>
    </citation>
    <scope>NUCLEOTIDE SEQUENCE [LARGE SCALE GENOMIC DNA]</scope>
    <source>
        <strain evidence="2">GAS401</strain>
    </source>
</reference>
<name>A0A1M7UH22_9BRAD</name>
<dbReference type="PANTHER" id="PTHR43881:SF1">
    <property type="entry name" value="GAMMA-GLUTAMYLTRANSPEPTIDASE (AFU_ORTHOLOGUE AFUA_4G13580)"/>
    <property type="match status" value="1"/>
</dbReference>
<dbReference type="Proteomes" id="UP000184096">
    <property type="component" value="Chromosome I"/>
</dbReference>
<dbReference type="PRINTS" id="PR01210">
    <property type="entry name" value="GGTRANSPTASE"/>
</dbReference>
<evidence type="ECO:0000313" key="1">
    <source>
        <dbReference type="EMBL" id="SHN82246.1"/>
    </source>
</evidence>
<dbReference type="GO" id="GO:0016787">
    <property type="term" value="F:hydrolase activity"/>
    <property type="evidence" value="ECO:0007669"/>
    <property type="project" value="UniProtKB-KW"/>
</dbReference>
<dbReference type="PANTHER" id="PTHR43881">
    <property type="entry name" value="GAMMA-GLUTAMYLTRANSPEPTIDASE (AFU_ORTHOLOGUE AFUA_4G13580)"/>
    <property type="match status" value="1"/>
</dbReference>
<dbReference type="Pfam" id="PF01019">
    <property type="entry name" value="G_glu_transpept"/>
    <property type="match status" value="1"/>
</dbReference>
<dbReference type="InterPro" id="IPR043138">
    <property type="entry name" value="GGT_lsub"/>
</dbReference>
<dbReference type="SUPFAM" id="SSF56235">
    <property type="entry name" value="N-terminal nucleophile aminohydrolases (Ntn hydrolases)"/>
    <property type="match status" value="1"/>
</dbReference>
<dbReference type="AlphaFoldDB" id="A0A1M7UH22"/>